<dbReference type="RefSeq" id="WP_072833203.1">
    <property type="nucleotide sequence ID" value="NZ_FQUU01000001.1"/>
</dbReference>
<dbReference type="AlphaFoldDB" id="A0A1M4S8M2"/>
<sequence>MKLTPFLKSILTICFFIVSLNVLQAQPIRIAIVKDHCAPAELSAMIQMLEKNKQFSIQQVSLSDLKKRAALHHFNQVWYHRTDTADLTVFEKALGASIKAFVKGGGSVFLSMEAVPLLNDWGIEPNAFQLQRDTVIDEGFGRPLGFHSFKSHPIFDGLLGGVYTSKQKKDHIVRKHGFFGNSIPAKANVIGIQWTYITFTESSKLLLEYNLGKGKIIAAGSYLYYAADNYNRQHLQKFTNYVFLYAAGKLKKSKNYVWDFKETNISPFAFIATPVKSIQPGKWNLPKPTIAQHQDSASKDFYDLVGRKILWMGKMNSGVDEIWMHPFMALRDFSVGVRLKGTDSITWVKNLPVSATIAPEYLIRNYKIRNSILKEIYTVSFEDPAGVAHFEIEGDDIKELVIDYASSLRFMWPYNYTATGSIQYGFNKASNSHIITGQNGELSTVVMYSQAPLSETATASIEKNQVNIQNRFSVKDNRVLNVYIAGSTNSYKEALSLLSAKQAQMSRLFEKTNGYYQSLINEHLSFETPDSQFNIGYKWALARTDQFWQTTPGIGTALMAGFGTTARGWNGRHAISGRPGYAWYFGRDGEWSSMAIDAYGDYKNVKGMLETLIRYQDINGKIYHELTSSGVAHYDASDATPLFVILAAHYMRYSGDIDFISRNWVAIKKAIDFCYATDTDGEGLIENTNVGHGWIEGGSLFGTHTEFYLAGCWAAALDAANYMASHLKINKLAKQYSTDAEKVKLIIDKDFWNQNQQFYNNGKMIDGSFMPDATVLATVPIYLNSVIDSSKVRKVNDRLAGNHFSTDWGIRMIEDSSSKYRSGSYHAGMVWPLYGGWAALSEFKTGNNKAGFQHIMNNLLVYRNWGLGSVEETLNGDQYKPNGVCSQQCWSETMVLQPAIEGMLGLYPDAMTNTISLSPYFPWDWKFATVRNIKMGNRVLDMHLQRALNNTSYSLSSNGPLNLNFNPKLPLGTKIKKVLVNGMATNYTIVNNAEGITLQFKTNIGKGKTVISIDHEAGIGALPIVVLPQPSDISHGARILSEVLEVNQYKAIIEGRPGTMHTFNMVAYTPPGKVEGAVLKAGKENVYTFQVDFPSSGEKYISKEIRITFNK</sequence>
<accession>A0A1M4S8M2</accession>
<feature type="domain" description="Glycosyl-hydrolase family 116 catalytic region" evidence="1">
    <location>
        <begin position="638"/>
        <end position="781"/>
    </location>
</feature>
<dbReference type="OrthoDB" id="49490at2"/>
<dbReference type="InterPro" id="IPR008928">
    <property type="entry name" value="6-hairpin_glycosidase_sf"/>
</dbReference>
<evidence type="ECO:0000259" key="1">
    <source>
        <dbReference type="Pfam" id="PF04685"/>
    </source>
</evidence>
<dbReference type="PANTHER" id="PTHR34987">
    <property type="entry name" value="C, PUTATIVE (AFU_ORTHOLOGUE AFUA_3G02880)-RELATED"/>
    <property type="match status" value="1"/>
</dbReference>
<gene>
    <name evidence="2" type="ORF">SAMN02745131_00010</name>
</gene>
<dbReference type="Proteomes" id="UP000184048">
    <property type="component" value="Unassembled WGS sequence"/>
</dbReference>
<evidence type="ECO:0000313" key="3">
    <source>
        <dbReference type="Proteomes" id="UP000184048"/>
    </source>
</evidence>
<dbReference type="STRING" id="1121884.SAMN02745131_00010"/>
<dbReference type="GO" id="GO:0004553">
    <property type="term" value="F:hydrolase activity, hydrolyzing O-glycosyl compounds"/>
    <property type="evidence" value="ECO:0007669"/>
    <property type="project" value="InterPro"/>
</dbReference>
<organism evidence="2 3">
    <name type="scientific">Flavisolibacter ginsengisoli DSM 18119</name>
    <dbReference type="NCBI Taxonomy" id="1121884"/>
    <lineage>
        <taxon>Bacteria</taxon>
        <taxon>Pseudomonadati</taxon>
        <taxon>Bacteroidota</taxon>
        <taxon>Chitinophagia</taxon>
        <taxon>Chitinophagales</taxon>
        <taxon>Chitinophagaceae</taxon>
        <taxon>Flavisolibacter</taxon>
    </lineage>
</organism>
<protein>
    <recommendedName>
        <fullName evidence="1">Glycosyl-hydrolase family 116 catalytic region domain-containing protein</fullName>
    </recommendedName>
</protein>
<dbReference type="EMBL" id="FQUU01000001">
    <property type="protein sequence ID" value="SHE28540.1"/>
    <property type="molecule type" value="Genomic_DNA"/>
</dbReference>
<dbReference type="InterPro" id="IPR012341">
    <property type="entry name" value="6hp_glycosidase-like_sf"/>
</dbReference>
<dbReference type="PANTHER" id="PTHR34987:SF4">
    <property type="entry name" value="ALPHA-L-RHAMNOSIDASE C-TERMINAL DOMAIN-CONTAINING PROTEIN"/>
    <property type="match status" value="1"/>
</dbReference>
<keyword evidence="3" id="KW-1185">Reference proteome</keyword>
<name>A0A1M4S8M2_9BACT</name>
<evidence type="ECO:0000313" key="2">
    <source>
        <dbReference type="EMBL" id="SHE28540.1"/>
    </source>
</evidence>
<dbReference type="GO" id="GO:0005975">
    <property type="term" value="P:carbohydrate metabolic process"/>
    <property type="evidence" value="ECO:0007669"/>
    <property type="project" value="InterPro"/>
</dbReference>
<reference evidence="2 3" key="1">
    <citation type="submission" date="2016-11" db="EMBL/GenBank/DDBJ databases">
        <authorList>
            <person name="Jaros S."/>
            <person name="Januszkiewicz K."/>
            <person name="Wedrychowicz H."/>
        </authorList>
    </citation>
    <scope>NUCLEOTIDE SEQUENCE [LARGE SCALE GENOMIC DNA]</scope>
    <source>
        <strain evidence="2 3">DSM 18119</strain>
    </source>
</reference>
<dbReference type="Pfam" id="PF04685">
    <property type="entry name" value="DUF608"/>
    <property type="match status" value="1"/>
</dbReference>
<proteinExistence type="predicted"/>
<dbReference type="SUPFAM" id="SSF48208">
    <property type="entry name" value="Six-hairpin glycosidases"/>
    <property type="match status" value="1"/>
</dbReference>
<dbReference type="InterPro" id="IPR006775">
    <property type="entry name" value="GH116_catalytic"/>
</dbReference>
<dbReference type="Gene3D" id="1.50.10.10">
    <property type="match status" value="1"/>
</dbReference>